<keyword evidence="3" id="KW-1185">Reference proteome</keyword>
<dbReference type="Proteomes" id="UP001180020">
    <property type="component" value="Unassembled WGS sequence"/>
</dbReference>
<dbReference type="EMBL" id="JAUJYO010000006">
    <property type="protein sequence ID" value="KAK1314875.1"/>
    <property type="molecule type" value="Genomic_DNA"/>
</dbReference>
<evidence type="ECO:0000313" key="3">
    <source>
        <dbReference type="Proteomes" id="UP001180020"/>
    </source>
</evidence>
<dbReference type="PANTHER" id="PTHR33306:SF22">
    <property type="entry name" value="TRANSMEMBRANE PROTEIN"/>
    <property type="match status" value="1"/>
</dbReference>
<proteinExistence type="predicted"/>
<evidence type="ECO:0000313" key="2">
    <source>
        <dbReference type="EMBL" id="KAK1314875.1"/>
    </source>
</evidence>
<sequence length="108" mass="11675">MARSTTTTINNGFFVAAATAVIALLFSLMWYVIYETIMAAVAEQLKRLIVLSPLFLVILVHYLSSDASGGAMAISMPWSVGSAWAVASVVVLLFLLISYRPSFNLLSV</sequence>
<organism evidence="2 3">
    <name type="scientific">Acorus calamus</name>
    <name type="common">Sweet flag</name>
    <dbReference type="NCBI Taxonomy" id="4465"/>
    <lineage>
        <taxon>Eukaryota</taxon>
        <taxon>Viridiplantae</taxon>
        <taxon>Streptophyta</taxon>
        <taxon>Embryophyta</taxon>
        <taxon>Tracheophyta</taxon>
        <taxon>Spermatophyta</taxon>
        <taxon>Magnoliopsida</taxon>
        <taxon>Liliopsida</taxon>
        <taxon>Acoraceae</taxon>
        <taxon>Acorus</taxon>
    </lineage>
</organism>
<name>A0AAV9EMX8_ACOCL</name>
<accession>A0AAV9EMX8</accession>
<comment type="caution">
    <text evidence="2">The sequence shown here is derived from an EMBL/GenBank/DDBJ whole genome shotgun (WGS) entry which is preliminary data.</text>
</comment>
<keyword evidence="1" id="KW-0472">Membrane</keyword>
<feature type="transmembrane region" description="Helical" evidence="1">
    <location>
        <begin position="45"/>
        <end position="64"/>
    </location>
</feature>
<protein>
    <submittedName>
        <fullName evidence="2">Uncharacterized protein</fullName>
    </submittedName>
</protein>
<dbReference type="PANTHER" id="PTHR33306">
    <property type="entry name" value="EXPRESSED PROTEIN-RELATED-RELATED"/>
    <property type="match status" value="1"/>
</dbReference>
<gene>
    <name evidence="2" type="ORF">QJS10_CPA06g02270</name>
</gene>
<feature type="transmembrane region" description="Helical" evidence="1">
    <location>
        <begin position="12"/>
        <end position="33"/>
    </location>
</feature>
<reference evidence="2" key="1">
    <citation type="journal article" date="2023" name="Nat. Commun.">
        <title>Diploid and tetraploid genomes of Acorus and the evolution of monocots.</title>
        <authorList>
            <person name="Ma L."/>
            <person name="Liu K.W."/>
            <person name="Li Z."/>
            <person name="Hsiao Y.Y."/>
            <person name="Qi Y."/>
            <person name="Fu T."/>
            <person name="Tang G.D."/>
            <person name="Zhang D."/>
            <person name="Sun W.H."/>
            <person name="Liu D.K."/>
            <person name="Li Y."/>
            <person name="Chen G.Z."/>
            <person name="Liu X.D."/>
            <person name="Liao X.Y."/>
            <person name="Jiang Y.T."/>
            <person name="Yu X."/>
            <person name="Hao Y."/>
            <person name="Huang J."/>
            <person name="Zhao X.W."/>
            <person name="Ke S."/>
            <person name="Chen Y.Y."/>
            <person name="Wu W.L."/>
            <person name="Hsu J.L."/>
            <person name="Lin Y.F."/>
            <person name="Huang M.D."/>
            <person name="Li C.Y."/>
            <person name="Huang L."/>
            <person name="Wang Z.W."/>
            <person name="Zhao X."/>
            <person name="Zhong W.Y."/>
            <person name="Peng D.H."/>
            <person name="Ahmad S."/>
            <person name="Lan S."/>
            <person name="Zhang J.S."/>
            <person name="Tsai W.C."/>
            <person name="Van de Peer Y."/>
            <person name="Liu Z.J."/>
        </authorList>
    </citation>
    <scope>NUCLEOTIDE SEQUENCE</scope>
    <source>
        <strain evidence="2">CP</strain>
    </source>
</reference>
<dbReference type="AlphaFoldDB" id="A0AAV9EMX8"/>
<keyword evidence="1" id="KW-0812">Transmembrane</keyword>
<evidence type="ECO:0000256" key="1">
    <source>
        <dbReference type="SAM" id="Phobius"/>
    </source>
</evidence>
<keyword evidence="1" id="KW-1133">Transmembrane helix</keyword>
<feature type="transmembrane region" description="Helical" evidence="1">
    <location>
        <begin position="76"/>
        <end position="97"/>
    </location>
</feature>
<reference evidence="2" key="2">
    <citation type="submission" date="2023-06" db="EMBL/GenBank/DDBJ databases">
        <authorList>
            <person name="Ma L."/>
            <person name="Liu K.-W."/>
            <person name="Li Z."/>
            <person name="Hsiao Y.-Y."/>
            <person name="Qi Y."/>
            <person name="Fu T."/>
            <person name="Tang G."/>
            <person name="Zhang D."/>
            <person name="Sun W.-H."/>
            <person name="Liu D.-K."/>
            <person name="Li Y."/>
            <person name="Chen G.-Z."/>
            <person name="Liu X.-D."/>
            <person name="Liao X.-Y."/>
            <person name="Jiang Y.-T."/>
            <person name="Yu X."/>
            <person name="Hao Y."/>
            <person name="Huang J."/>
            <person name="Zhao X.-W."/>
            <person name="Ke S."/>
            <person name="Chen Y.-Y."/>
            <person name="Wu W.-L."/>
            <person name="Hsu J.-L."/>
            <person name="Lin Y.-F."/>
            <person name="Huang M.-D."/>
            <person name="Li C.-Y."/>
            <person name="Huang L."/>
            <person name="Wang Z.-W."/>
            <person name="Zhao X."/>
            <person name="Zhong W.-Y."/>
            <person name="Peng D.-H."/>
            <person name="Ahmad S."/>
            <person name="Lan S."/>
            <person name="Zhang J.-S."/>
            <person name="Tsai W.-C."/>
            <person name="Van De Peer Y."/>
            <person name="Liu Z.-J."/>
        </authorList>
    </citation>
    <scope>NUCLEOTIDE SEQUENCE</scope>
    <source>
        <strain evidence="2">CP</strain>
        <tissue evidence="2">Leaves</tissue>
    </source>
</reference>